<feature type="domain" description="M23ase beta-sheet core" evidence="9">
    <location>
        <begin position="296"/>
        <end position="390"/>
    </location>
</feature>
<dbReference type="InterPro" id="IPR045834">
    <property type="entry name" value="Csd3_N2"/>
</dbReference>
<evidence type="ECO:0000256" key="5">
    <source>
        <dbReference type="ARBA" id="ARBA00022801"/>
    </source>
</evidence>
<evidence type="ECO:0000313" key="13">
    <source>
        <dbReference type="Proteomes" id="UP000323161"/>
    </source>
</evidence>
<evidence type="ECO:0000256" key="2">
    <source>
        <dbReference type="ARBA" id="ARBA00004196"/>
    </source>
</evidence>
<dbReference type="Pfam" id="PF04225">
    <property type="entry name" value="LysM_OapA"/>
    <property type="match status" value="1"/>
</dbReference>
<keyword evidence="5" id="KW-0378">Hydrolase</keyword>
<dbReference type="CDD" id="cd12797">
    <property type="entry name" value="M23_peptidase"/>
    <property type="match status" value="1"/>
</dbReference>
<keyword evidence="13" id="KW-1185">Reference proteome</keyword>
<dbReference type="Pfam" id="PF01551">
    <property type="entry name" value="Peptidase_M23"/>
    <property type="match status" value="1"/>
</dbReference>
<dbReference type="InterPro" id="IPR007340">
    <property type="entry name" value="LysM_Opacity-associatedA"/>
</dbReference>
<evidence type="ECO:0000256" key="4">
    <source>
        <dbReference type="ARBA" id="ARBA00022723"/>
    </source>
</evidence>
<comment type="caution">
    <text evidence="12">The sequence shown here is derived from an EMBL/GenBank/DDBJ whole genome shotgun (WGS) entry which is preliminary data.</text>
</comment>
<evidence type="ECO:0000259" key="11">
    <source>
        <dbReference type="Pfam" id="PF19425"/>
    </source>
</evidence>
<dbReference type="PANTHER" id="PTHR21666:SF292">
    <property type="entry name" value="MUREIN DD-ENDOPEPTIDASE MEPM"/>
    <property type="match status" value="1"/>
</dbReference>
<dbReference type="SUPFAM" id="SSF51261">
    <property type="entry name" value="Duplicated hybrid motif"/>
    <property type="match status" value="1"/>
</dbReference>
<dbReference type="InterPro" id="IPR016047">
    <property type="entry name" value="M23ase_b-sheet_dom"/>
</dbReference>
<comment type="subcellular location">
    <subcellularLocation>
        <location evidence="2">Cell envelope</location>
    </subcellularLocation>
</comment>
<organism evidence="12 13">
    <name type="scientific">Marinobacter salinexigens</name>
    <dbReference type="NCBI Taxonomy" id="2919747"/>
    <lineage>
        <taxon>Bacteria</taxon>
        <taxon>Pseudomonadati</taxon>
        <taxon>Pseudomonadota</taxon>
        <taxon>Gammaproteobacteria</taxon>
        <taxon>Pseudomonadales</taxon>
        <taxon>Marinobacteraceae</taxon>
        <taxon>Marinobacter</taxon>
    </lineage>
</organism>
<evidence type="ECO:0000259" key="10">
    <source>
        <dbReference type="Pfam" id="PF04225"/>
    </source>
</evidence>
<dbReference type="EMBL" id="VTUU01000001">
    <property type="protein sequence ID" value="KAA1175736.1"/>
    <property type="molecule type" value="Genomic_DNA"/>
</dbReference>
<dbReference type="GO" id="GO:0046872">
    <property type="term" value="F:metal ion binding"/>
    <property type="evidence" value="ECO:0007669"/>
    <property type="project" value="UniProtKB-KW"/>
</dbReference>
<evidence type="ECO:0000256" key="6">
    <source>
        <dbReference type="ARBA" id="ARBA00022833"/>
    </source>
</evidence>
<evidence type="ECO:0000256" key="7">
    <source>
        <dbReference type="ARBA" id="ARBA00023049"/>
    </source>
</evidence>
<keyword evidence="4" id="KW-0479">Metal-binding</keyword>
<sequence length="439" mass="47742">MTRPNALISRHKLVLVVLGAFIAVMGLLPTPLLSALATHADASQPKAIPTASKGSGATDGAAGHTTDSATGNTRVWLVRKGDTLSEIFESSNAPQSDLKNILAADSEYLALETLVPGSRLSLEFDARDRFTTLTLHLDPARKVVFSRQPDGTFEYDKYEAETHWISEVIRGSIKGSFYASAAQAGLDRGEILLIDQLLQNKLNFRRDLRAGDTFSAVVEHEVSGQKSTGNTRLSAISLERGKTTHYAFRFEDGNYYDENGNSVTPAFLRWPTARHYRVSSPFNPKRLHPITGRRSPHNGVDLAVPLGTAVVSTGDGVVRRVGNHPYAGRYVDIDHGGAHTTRYLHLSKVLVKRGARVQRGERIALSGNTGRSTGPHLHFELHLKGHPVNPLTADIPTAAAIPKTELAAFKSGVRQQLAIMKYAGSRSDVLYAKAPSLFD</sequence>
<comment type="cofactor">
    <cofactor evidence="1">
        <name>Zn(2+)</name>
        <dbReference type="ChEBI" id="CHEBI:29105"/>
    </cofactor>
</comment>
<reference evidence="12 13" key="1">
    <citation type="submission" date="2019-08" db="EMBL/GenBank/DDBJ databases">
        <title>Marinobacter ZYF650 sp. nov., a marine bacterium isolated from seawater of the Mariana trench.</title>
        <authorList>
            <person name="Ahmad W."/>
        </authorList>
    </citation>
    <scope>NUCLEOTIDE SEQUENCE [LARGE SCALE GENOMIC DNA]</scope>
    <source>
        <strain evidence="12 13">ZYF650</strain>
    </source>
</reference>
<gene>
    <name evidence="12" type="ORF">FWJ25_00950</name>
</gene>
<keyword evidence="3" id="KW-0645">Protease</keyword>
<dbReference type="Gene3D" id="2.70.70.10">
    <property type="entry name" value="Glucose Permease (Domain IIA)"/>
    <property type="match status" value="1"/>
</dbReference>
<dbReference type="InterPro" id="IPR050570">
    <property type="entry name" value="Cell_wall_metabolism_enzyme"/>
</dbReference>
<dbReference type="InterPro" id="IPR011055">
    <property type="entry name" value="Dup_hybrid_motif"/>
</dbReference>
<protein>
    <submittedName>
        <fullName evidence="12">Peptidoglycan DD-metalloendopeptidase family protein</fullName>
    </submittedName>
</protein>
<dbReference type="GO" id="GO:0030313">
    <property type="term" value="C:cell envelope"/>
    <property type="evidence" value="ECO:0007669"/>
    <property type="project" value="UniProtKB-SubCell"/>
</dbReference>
<name>A0A5B0VMD7_9GAMM</name>
<dbReference type="FunFam" id="2.70.70.10:FF:000002">
    <property type="entry name" value="Murein DD-endopeptidase MepM"/>
    <property type="match status" value="1"/>
</dbReference>
<evidence type="ECO:0000313" key="12">
    <source>
        <dbReference type="EMBL" id="KAA1175736.1"/>
    </source>
</evidence>
<evidence type="ECO:0000256" key="8">
    <source>
        <dbReference type="SAM" id="MobiDB-lite"/>
    </source>
</evidence>
<dbReference type="AlphaFoldDB" id="A0A5B0VMD7"/>
<dbReference type="Proteomes" id="UP000323161">
    <property type="component" value="Unassembled WGS sequence"/>
</dbReference>
<dbReference type="GO" id="GO:0004222">
    <property type="term" value="F:metalloendopeptidase activity"/>
    <property type="evidence" value="ECO:0007669"/>
    <property type="project" value="TreeGrafter"/>
</dbReference>
<dbReference type="Gene3D" id="3.10.450.350">
    <property type="match status" value="2"/>
</dbReference>
<accession>A0A5B0VMD7</accession>
<feature type="domain" description="Csd3-like second N-terminal" evidence="11">
    <location>
        <begin position="162"/>
        <end position="284"/>
    </location>
</feature>
<keyword evidence="6" id="KW-0862">Zinc</keyword>
<evidence type="ECO:0000256" key="1">
    <source>
        <dbReference type="ARBA" id="ARBA00001947"/>
    </source>
</evidence>
<feature type="region of interest" description="Disordered" evidence="8">
    <location>
        <begin position="46"/>
        <end position="68"/>
    </location>
</feature>
<dbReference type="GO" id="GO:0042834">
    <property type="term" value="F:peptidoglycan binding"/>
    <property type="evidence" value="ECO:0007669"/>
    <property type="project" value="InterPro"/>
</dbReference>
<evidence type="ECO:0000256" key="3">
    <source>
        <dbReference type="ARBA" id="ARBA00022670"/>
    </source>
</evidence>
<dbReference type="PANTHER" id="PTHR21666">
    <property type="entry name" value="PEPTIDASE-RELATED"/>
    <property type="match status" value="1"/>
</dbReference>
<dbReference type="GO" id="GO:0006508">
    <property type="term" value="P:proteolysis"/>
    <property type="evidence" value="ECO:0007669"/>
    <property type="project" value="UniProtKB-KW"/>
</dbReference>
<evidence type="ECO:0000259" key="9">
    <source>
        <dbReference type="Pfam" id="PF01551"/>
    </source>
</evidence>
<feature type="domain" description="Opacity-associated protein A LysM-like" evidence="10">
    <location>
        <begin position="75"/>
        <end position="157"/>
    </location>
</feature>
<dbReference type="RefSeq" id="WP_149598376.1">
    <property type="nucleotide sequence ID" value="NZ_VTUU01000001.1"/>
</dbReference>
<keyword evidence="7" id="KW-0482">Metalloprotease</keyword>
<dbReference type="Pfam" id="PF19425">
    <property type="entry name" value="Csd3_N2"/>
    <property type="match status" value="1"/>
</dbReference>
<proteinExistence type="predicted"/>